<comment type="caution">
    <text evidence="2">The sequence shown here is derived from an EMBL/GenBank/DDBJ whole genome shotgun (WGS) entry which is preliminary data.</text>
</comment>
<keyword evidence="3" id="KW-1185">Reference proteome</keyword>
<dbReference type="PANTHER" id="PTHR37540:SF5">
    <property type="entry name" value="TRANSCRIPTION FACTOR DOMAIN-CONTAINING PROTEIN"/>
    <property type="match status" value="1"/>
</dbReference>
<proteinExistence type="predicted"/>
<dbReference type="PANTHER" id="PTHR37540">
    <property type="entry name" value="TRANSCRIPTION FACTOR (ACR-2), PUTATIVE-RELATED-RELATED"/>
    <property type="match status" value="1"/>
</dbReference>
<evidence type="ECO:0000313" key="2">
    <source>
        <dbReference type="EMBL" id="KAJ9602588.1"/>
    </source>
</evidence>
<feature type="region of interest" description="Disordered" evidence="1">
    <location>
        <begin position="512"/>
        <end position="558"/>
    </location>
</feature>
<reference evidence="2" key="1">
    <citation type="submission" date="2022-10" db="EMBL/GenBank/DDBJ databases">
        <title>Culturing micro-colonial fungi from biological soil crusts in the Mojave desert and describing Neophaeococcomyces mojavensis, and introducing the new genera and species Taxawa tesnikishii.</title>
        <authorList>
            <person name="Kurbessoian T."/>
            <person name="Stajich J.E."/>
        </authorList>
    </citation>
    <scope>NUCLEOTIDE SEQUENCE</scope>
    <source>
        <strain evidence="2">TK_41</strain>
    </source>
</reference>
<dbReference type="AlphaFoldDB" id="A0AA38WWT5"/>
<feature type="compositionally biased region" description="Basic residues" evidence="1">
    <location>
        <begin position="23"/>
        <end position="40"/>
    </location>
</feature>
<protein>
    <submittedName>
        <fullName evidence="2">Uncharacterized protein</fullName>
    </submittedName>
</protein>
<accession>A0AA38WWT5</accession>
<sequence length="558" mass="63618">MGNEPLVIVLQHQGRKLSDRRKSLVKAHVARRVHRRRLNTTHRPPSRDEPRQDAIKEKPYTVRKFDDWRSSSASTSPDSSPGTSPNSILSKGNADPFAATVVRVDPVVNQLITFYRESHLPLQHWRKVDPDRRTSYATTFFQHIINALHDSCTGYAYLAGYATMIANITHDPAMTTTALDFRSRAYTKLHGRLVKRWAEAPTTLPWTLYAFFASAVNSHDFSAAEIHGKALRGLLQPEDKTRPHHDDRLLHSILWQDNQRAALTLTRPLFDLRCMTMSLVIGPFFNFVWRNMREVRPQNKIVALDESIARVFSETSYLIRLTDNHVAGHGRLAKSAIRKIASRSLVLEGQLLNLYIDRVSSASSPSTQREICVILAGLYWLRRAGHHEGFWPASLTPQPRRNVYNAGARIRRRIKDAMAEAGAKELSSEPTLLLWILYTGSIIEQSLGLPEDTESTWFNRIFVEQARRMGLLHWSAVESVLEEVLYRPEISPHARSYFDRFLKQAWGTAQSSKTQQLDPFDFPDDEEEGQSPGGNSPYDVEEDRISTDLHDSVYGLFD</sequence>
<gene>
    <name evidence="2" type="ORF">H2200_012781</name>
</gene>
<organism evidence="2 3">
    <name type="scientific">Cladophialophora chaetospira</name>
    <dbReference type="NCBI Taxonomy" id="386627"/>
    <lineage>
        <taxon>Eukaryota</taxon>
        <taxon>Fungi</taxon>
        <taxon>Dikarya</taxon>
        <taxon>Ascomycota</taxon>
        <taxon>Pezizomycotina</taxon>
        <taxon>Eurotiomycetes</taxon>
        <taxon>Chaetothyriomycetidae</taxon>
        <taxon>Chaetothyriales</taxon>
        <taxon>Herpotrichiellaceae</taxon>
        <taxon>Cladophialophora</taxon>
    </lineage>
</organism>
<evidence type="ECO:0000256" key="1">
    <source>
        <dbReference type="SAM" id="MobiDB-lite"/>
    </source>
</evidence>
<dbReference type="Proteomes" id="UP001172673">
    <property type="component" value="Unassembled WGS sequence"/>
</dbReference>
<feature type="region of interest" description="Disordered" evidence="1">
    <location>
        <begin position="13"/>
        <end position="91"/>
    </location>
</feature>
<feature type="compositionally biased region" description="Basic and acidic residues" evidence="1">
    <location>
        <begin position="45"/>
        <end position="69"/>
    </location>
</feature>
<evidence type="ECO:0000313" key="3">
    <source>
        <dbReference type="Proteomes" id="UP001172673"/>
    </source>
</evidence>
<feature type="compositionally biased region" description="Low complexity" evidence="1">
    <location>
        <begin position="70"/>
        <end position="87"/>
    </location>
</feature>
<name>A0AA38WWT5_9EURO</name>
<dbReference type="EMBL" id="JAPDRK010000025">
    <property type="protein sequence ID" value="KAJ9602588.1"/>
    <property type="molecule type" value="Genomic_DNA"/>
</dbReference>